<proteinExistence type="predicted"/>
<protein>
    <submittedName>
        <fullName evidence="1">Uncharacterized protein</fullName>
    </submittedName>
</protein>
<keyword evidence="2" id="KW-1185">Reference proteome</keyword>
<evidence type="ECO:0000313" key="2">
    <source>
        <dbReference type="Proteomes" id="UP001183176"/>
    </source>
</evidence>
<reference evidence="2" key="1">
    <citation type="submission" date="2023-07" db="EMBL/GenBank/DDBJ databases">
        <title>30 novel species of actinomycetes from the DSMZ collection.</title>
        <authorList>
            <person name="Nouioui I."/>
        </authorList>
    </citation>
    <scope>NUCLEOTIDE SEQUENCE [LARGE SCALE GENOMIC DNA]</scope>
    <source>
        <strain evidence="2">DSM 44399</strain>
    </source>
</reference>
<dbReference type="RefSeq" id="WP_311423588.1">
    <property type="nucleotide sequence ID" value="NZ_JAVREH010000018.1"/>
</dbReference>
<organism evidence="1 2">
    <name type="scientific">Jatrophihabitans lederbergiae</name>
    <dbReference type="NCBI Taxonomy" id="3075547"/>
    <lineage>
        <taxon>Bacteria</taxon>
        <taxon>Bacillati</taxon>
        <taxon>Actinomycetota</taxon>
        <taxon>Actinomycetes</taxon>
        <taxon>Jatrophihabitantales</taxon>
        <taxon>Jatrophihabitantaceae</taxon>
        <taxon>Jatrophihabitans</taxon>
    </lineage>
</organism>
<gene>
    <name evidence="1" type="ORF">RM423_13660</name>
</gene>
<evidence type="ECO:0000313" key="1">
    <source>
        <dbReference type="EMBL" id="MDT0262439.1"/>
    </source>
</evidence>
<dbReference type="Proteomes" id="UP001183176">
    <property type="component" value="Unassembled WGS sequence"/>
</dbReference>
<accession>A0ABU2JBS1</accession>
<comment type="caution">
    <text evidence="1">The sequence shown here is derived from an EMBL/GenBank/DDBJ whole genome shotgun (WGS) entry which is preliminary data.</text>
</comment>
<name>A0ABU2JBS1_9ACTN</name>
<dbReference type="EMBL" id="JAVREH010000018">
    <property type="protein sequence ID" value="MDT0262439.1"/>
    <property type="molecule type" value="Genomic_DNA"/>
</dbReference>
<sequence length="109" mass="10863">MRFDDAEYAALVAAANRADLSPTAYVGTAALAAARGTEAPGAPIREALTELMQARTAAVRIGVAVNKLAAKALAGGDVTAAELAAAAEASDRTVARVGDAAAAVHRMMA</sequence>